<evidence type="ECO:0000256" key="1">
    <source>
        <dbReference type="SAM" id="MobiDB-lite"/>
    </source>
</evidence>
<dbReference type="Proteomes" id="UP001152795">
    <property type="component" value="Unassembled WGS sequence"/>
</dbReference>
<organism evidence="2 3">
    <name type="scientific">Paramuricea clavata</name>
    <name type="common">Red gorgonian</name>
    <name type="synonym">Violescent sea-whip</name>
    <dbReference type="NCBI Taxonomy" id="317549"/>
    <lineage>
        <taxon>Eukaryota</taxon>
        <taxon>Metazoa</taxon>
        <taxon>Cnidaria</taxon>
        <taxon>Anthozoa</taxon>
        <taxon>Octocorallia</taxon>
        <taxon>Malacalcyonacea</taxon>
        <taxon>Plexauridae</taxon>
        <taxon>Paramuricea</taxon>
    </lineage>
</organism>
<keyword evidence="3" id="KW-1185">Reference proteome</keyword>
<protein>
    <submittedName>
        <fullName evidence="2">Uncharacterized protein</fullName>
    </submittedName>
</protein>
<feature type="compositionally biased region" description="Basic residues" evidence="1">
    <location>
        <begin position="298"/>
        <end position="309"/>
    </location>
</feature>
<proteinExistence type="predicted"/>
<name>A0A7D9HEY5_PARCT</name>
<gene>
    <name evidence="2" type="ORF">PACLA_8A070996</name>
</gene>
<dbReference type="AlphaFoldDB" id="A0A7D9HEY5"/>
<feature type="region of interest" description="Disordered" evidence="1">
    <location>
        <begin position="271"/>
        <end position="309"/>
    </location>
</feature>
<comment type="caution">
    <text evidence="2">The sequence shown here is derived from an EMBL/GenBank/DDBJ whole genome shotgun (WGS) entry which is preliminary data.</text>
</comment>
<reference evidence="2" key="1">
    <citation type="submission" date="2020-04" db="EMBL/GenBank/DDBJ databases">
        <authorList>
            <person name="Alioto T."/>
            <person name="Alioto T."/>
            <person name="Gomez Garrido J."/>
        </authorList>
    </citation>
    <scope>NUCLEOTIDE SEQUENCE</scope>
    <source>
        <strain evidence="2">A484AB</strain>
    </source>
</reference>
<accession>A0A7D9HEY5</accession>
<evidence type="ECO:0000313" key="3">
    <source>
        <dbReference type="Proteomes" id="UP001152795"/>
    </source>
</evidence>
<dbReference type="OrthoDB" id="6014057at2759"/>
<dbReference type="EMBL" id="CACRXK020000566">
    <property type="protein sequence ID" value="CAB3983021.1"/>
    <property type="molecule type" value="Genomic_DNA"/>
</dbReference>
<sequence length="309" mass="34617">MVVITNKNWPNQPNIIGYVTTICKAQGQTLDKAVVWFDIDNIPPGTAYVALSRMYSAKKQIKSNEPVSHAVNYFRHFPTNFLKPYGMADEAPSQEVVMRRLSSINCELLRRPQTGVSEFAETIEKNLNSSVKIILLMSSKVASRPSKITFVYFTDLVKKLNTKNADQEPATPDDMKLFLKAMLTENEAVDKFFQDMMKFGGAMNLLGTHYTVIKTLLNNPDAYASKGHETFYPEMTEFKANPTVKGMRTLLTETCTTSAAVTHHGVKRNLAAMLESDDEEEEQQTPPAAPAPAPEKPKGKKHKKSKKNH</sequence>
<evidence type="ECO:0000313" key="2">
    <source>
        <dbReference type="EMBL" id="CAB3983021.1"/>
    </source>
</evidence>